<name>A0A176YJB9_9BRAD</name>
<organism evidence="1 2">
    <name type="scientific">Bradyrhizobium centrolobii</name>
    <dbReference type="NCBI Taxonomy" id="1505087"/>
    <lineage>
        <taxon>Bacteria</taxon>
        <taxon>Pseudomonadati</taxon>
        <taxon>Pseudomonadota</taxon>
        <taxon>Alphaproteobacteria</taxon>
        <taxon>Hyphomicrobiales</taxon>
        <taxon>Nitrobacteraceae</taxon>
        <taxon>Bradyrhizobium</taxon>
    </lineage>
</organism>
<gene>
    <name evidence="1" type="ORF">AYJ54_18585</name>
</gene>
<protein>
    <submittedName>
        <fullName evidence="1">Uncharacterized protein</fullName>
    </submittedName>
</protein>
<dbReference type="EMBL" id="LUUB01000072">
    <property type="protein sequence ID" value="OAF06947.1"/>
    <property type="molecule type" value="Genomic_DNA"/>
</dbReference>
<comment type="caution">
    <text evidence="1">The sequence shown here is derived from an EMBL/GenBank/DDBJ whole genome shotgun (WGS) entry which is preliminary data.</text>
</comment>
<dbReference type="RefSeq" id="WP_063702554.1">
    <property type="nucleotide sequence ID" value="NZ_LUUB01000072.1"/>
</dbReference>
<sequence>MTRVEDRSGIAQETLLLLLHPDVMAHLGAVAVQLPVIADRQMVGKDLVPYEKEPVFAKEAIRGTIVDVVDHIAILIRAFGKECGERRGVLDLLEEITAMRPGRPRQQREGKIEPRRKARASVDAYRARHAAAGNGGQIEGCPVPRRPHDLRRIIDDGLAQASHDGGSKGKHLRALIGVGDEVDDDVSLGRERRYIRRAPGKQRQTGTGCWPDMRSP</sequence>
<keyword evidence="2" id="KW-1185">Reference proteome</keyword>
<dbReference type="AlphaFoldDB" id="A0A176YJB9"/>
<evidence type="ECO:0000313" key="1">
    <source>
        <dbReference type="EMBL" id="OAF06947.1"/>
    </source>
</evidence>
<evidence type="ECO:0000313" key="2">
    <source>
        <dbReference type="Proteomes" id="UP000076959"/>
    </source>
</evidence>
<dbReference type="Proteomes" id="UP000076959">
    <property type="component" value="Unassembled WGS sequence"/>
</dbReference>
<reference evidence="1 2" key="1">
    <citation type="submission" date="2016-03" db="EMBL/GenBank/DDBJ databases">
        <title>Draft Genome Sequence of the Strain BR 10245 (Bradyrhizobium sp.) isolated from nodules of Centrolobium paraense.</title>
        <authorList>
            <person name="Simoes-Araujo J.L.Sr."/>
            <person name="Barauna A.C."/>
            <person name="Silva K."/>
            <person name="Zilli J.E."/>
        </authorList>
    </citation>
    <scope>NUCLEOTIDE SEQUENCE [LARGE SCALE GENOMIC DNA]</scope>
    <source>
        <strain evidence="1 2">BR 10245</strain>
    </source>
</reference>
<proteinExistence type="predicted"/>
<accession>A0A176YJB9</accession>